<gene>
    <name evidence="1" type="ORF">GRI99_08505</name>
</gene>
<evidence type="ECO:0008006" key="3">
    <source>
        <dbReference type="Google" id="ProtNLM"/>
    </source>
</evidence>
<accession>A0A844YVW5</accession>
<comment type="caution">
    <text evidence="1">The sequence shown here is derived from an EMBL/GenBank/DDBJ whole genome shotgun (WGS) entry which is preliminary data.</text>
</comment>
<dbReference type="AlphaFoldDB" id="A0A844YVW5"/>
<proteinExistence type="predicted"/>
<sequence length="226" mass="24293">MAHSLKQGQFAVTFEPEPDAVAGERQWVELLANGLTFDLSGVAPGPSERAEQACHFYGFDSRPDLAQFEVMRLVPGPHLTSGGPMIPVIRCLAWLAAELATLDGIQGLIWKPARAVSSPAHFREGVTRWIGGGAFPGLGLTALVPQDDGTMTSEGLALFTGQELVIDRAIAEDRAGAAKLAVRLLHWLVETGRIDRTQSLTGPSGETLMLEPDHHAGVVRVWRGSR</sequence>
<reference evidence="1 2" key="1">
    <citation type="submission" date="2019-12" db="EMBL/GenBank/DDBJ databases">
        <title>Genomic-based taxomic classification of the family Erythrobacteraceae.</title>
        <authorList>
            <person name="Xu L."/>
        </authorList>
    </citation>
    <scope>NUCLEOTIDE SEQUENCE [LARGE SCALE GENOMIC DNA]</scope>
    <source>
        <strain evidence="1 2">M0322</strain>
    </source>
</reference>
<organism evidence="1 2">
    <name type="scientific">Alteraurantiacibacter buctensis</name>
    <dbReference type="NCBI Taxonomy" id="1503981"/>
    <lineage>
        <taxon>Bacteria</taxon>
        <taxon>Pseudomonadati</taxon>
        <taxon>Pseudomonadota</taxon>
        <taxon>Alphaproteobacteria</taxon>
        <taxon>Sphingomonadales</taxon>
        <taxon>Erythrobacteraceae</taxon>
        <taxon>Alteraurantiacibacter</taxon>
    </lineage>
</organism>
<dbReference type="EMBL" id="WTYV01000002">
    <property type="protein sequence ID" value="MXO71679.1"/>
    <property type="molecule type" value="Genomic_DNA"/>
</dbReference>
<protein>
    <recommendedName>
        <fullName evidence="3">DUF4261 domain-containing protein</fullName>
    </recommendedName>
</protein>
<name>A0A844YVW5_9SPHN</name>
<dbReference type="OrthoDB" id="7427292at2"/>
<dbReference type="RefSeq" id="WP_160771570.1">
    <property type="nucleotide sequence ID" value="NZ_WTYV01000002.1"/>
</dbReference>
<evidence type="ECO:0000313" key="2">
    <source>
        <dbReference type="Proteomes" id="UP000466966"/>
    </source>
</evidence>
<evidence type="ECO:0000313" key="1">
    <source>
        <dbReference type="EMBL" id="MXO71679.1"/>
    </source>
</evidence>
<keyword evidence="2" id="KW-1185">Reference proteome</keyword>
<dbReference type="Proteomes" id="UP000466966">
    <property type="component" value="Unassembled WGS sequence"/>
</dbReference>